<dbReference type="RefSeq" id="WP_110171937.1">
    <property type="nucleotide sequence ID" value="NZ_CP015136.1"/>
</dbReference>
<evidence type="ECO:0000256" key="8">
    <source>
        <dbReference type="ARBA" id="ARBA00022989"/>
    </source>
</evidence>
<dbReference type="InterPro" id="IPR006260">
    <property type="entry name" value="TonB/TolA_C"/>
</dbReference>
<dbReference type="KEGG" id="abac:LuPra_03514"/>
<evidence type="ECO:0000256" key="11">
    <source>
        <dbReference type="SAM" id="Phobius"/>
    </source>
</evidence>
<evidence type="ECO:0000313" key="13">
    <source>
        <dbReference type="EMBL" id="AMY10284.1"/>
    </source>
</evidence>
<dbReference type="InterPro" id="IPR037682">
    <property type="entry name" value="TonB_C"/>
</dbReference>
<dbReference type="STRING" id="1855912.LuPra_03514"/>
<organism evidence="13 14">
    <name type="scientific">Luteitalea pratensis</name>
    <dbReference type="NCBI Taxonomy" id="1855912"/>
    <lineage>
        <taxon>Bacteria</taxon>
        <taxon>Pseudomonadati</taxon>
        <taxon>Acidobacteriota</taxon>
        <taxon>Vicinamibacteria</taxon>
        <taxon>Vicinamibacterales</taxon>
        <taxon>Vicinamibacteraceae</taxon>
        <taxon>Luteitalea</taxon>
    </lineage>
</organism>
<dbReference type="PROSITE" id="PS52015">
    <property type="entry name" value="TONB_CTD"/>
    <property type="match status" value="1"/>
</dbReference>
<protein>
    <submittedName>
        <fullName evidence="13">Protein TolA</fullName>
    </submittedName>
</protein>
<evidence type="ECO:0000256" key="3">
    <source>
        <dbReference type="ARBA" id="ARBA00022448"/>
    </source>
</evidence>
<evidence type="ECO:0000256" key="9">
    <source>
        <dbReference type="ARBA" id="ARBA00023136"/>
    </source>
</evidence>
<keyword evidence="8 11" id="KW-1133">Transmembrane helix</keyword>
<dbReference type="InterPro" id="IPR051045">
    <property type="entry name" value="TonB-dependent_transducer"/>
</dbReference>
<dbReference type="Gene3D" id="3.30.1150.10">
    <property type="match status" value="1"/>
</dbReference>
<dbReference type="GO" id="GO:0015031">
    <property type="term" value="P:protein transport"/>
    <property type="evidence" value="ECO:0007669"/>
    <property type="project" value="UniProtKB-KW"/>
</dbReference>
<dbReference type="SUPFAM" id="SSF74653">
    <property type="entry name" value="TolA/TonB C-terminal domain"/>
    <property type="match status" value="1"/>
</dbReference>
<dbReference type="GO" id="GO:0098797">
    <property type="term" value="C:plasma membrane protein complex"/>
    <property type="evidence" value="ECO:0007669"/>
    <property type="project" value="TreeGrafter"/>
</dbReference>
<evidence type="ECO:0000256" key="6">
    <source>
        <dbReference type="ARBA" id="ARBA00022692"/>
    </source>
</evidence>
<evidence type="ECO:0000256" key="5">
    <source>
        <dbReference type="ARBA" id="ARBA00022519"/>
    </source>
</evidence>
<dbReference type="GO" id="GO:0031992">
    <property type="term" value="F:energy transducer activity"/>
    <property type="evidence" value="ECO:0007669"/>
    <property type="project" value="TreeGrafter"/>
</dbReference>
<keyword evidence="4" id="KW-1003">Cell membrane</keyword>
<keyword evidence="3" id="KW-0813">Transport</keyword>
<keyword evidence="5" id="KW-0997">Cell inner membrane</keyword>
<dbReference type="GO" id="GO:0055085">
    <property type="term" value="P:transmembrane transport"/>
    <property type="evidence" value="ECO:0007669"/>
    <property type="project" value="InterPro"/>
</dbReference>
<evidence type="ECO:0000256" key="7">
    <source>
        <dbReference type="ARBA" id="ARBA00022927"/>
    </source>
</evidence>
<feature type="domain" description="TonB C-terminal" evidence="12">
    <location>
        <begin position="178"/>
        <end position="267"/>
    </location>
</feature>
<evidence type="ECO:0000256" key="10">
    <source>
        <dbReference type="SAM" id="MobiDB-lite"/>
    </source>
</evidence>
<reference evidence="13 14" key="1">
    <citation type="journal article" date="2016" name="Genome Announc.">
        <title>First Complete Genome Sequence of a Subdivision 6 Acidobacterium Strain.</title>
        <authorList>
            <person name="Huang S."/>
            <person name="Vieira S."/>
            <person name="Bunk B."/>
            <person name="Riedel T."/>
            <person name="Sproer C."/>
            <person name="Overmann J."/>
        </authorList>
    </citation>
    <scope>NUCLEOTIDE SEQUENCE [LARGE SCALE GENOMIC DNA]</scope>
    <source>
        <strain evidence="14">DSM 100886 HEG_-6_39</strain>
    </source>
</reference>
<dbReference type="PANTHER" id="PTHR33446">
    <property type="entry name" value="PROTEIN TONB-RELATED"/>
    <property type="match status" value="1"/>
</dbReference>
<reference evidence="14" key="2">
    <citation type="submission" date="2016-04" db="EMBL/GenBank/DDBJ databases">
        <title>First Complete Genome Sequence of a Subdivision 6 Acidobacterium.</title>
        <authorList>
            <person name="Huang S."/>
            <person name="Vieira S."/>
            <person name="Bunk B."/>
            <person name="Riedel T."/>
            <person name="Sproeer C."/>
            <person name="Overmann J."/>
        </authorList>
    </citation>
    <scope>NUCLEOTIDE SEQUENCE [LARGE SCALE GENOMIC DNA]</scope>
    <source>
        <strain evidence="14">DSM 100886 HEG_-6_39</strain>
    </source>
</reference>
<keyword evidence="9 11" id="KW-0472">Membrane</keyword>
<dbReference type="PANTHER" id="PTHR33446:SF11">
    <property type="entry name" value="TONB3"/>
    <property type="match status" value="1"/>
</dbReference>
<feature type="region of interest" description="Disordered" evidence="10">
    <location>
        <begin position="63"/>
        <end position="152"/>
    </location>
</feature>
<gene>
    <name evidence="13" type="ORF">LuPra_03514</name>
</gene>
<keyword evidence="7" id="KW-0653">Protein transport</keyword>
<evidence type="ECO:0000256" key="1">
    <source>
        <dbReference type="ARBA" id="ARBA00004383"/>
    </source>
</evidence>
<dbReference type="EMBL" id="CP015136">
    <property type="protein sequence ID" value="AMY10284.1"/>
    <property type="molecule type" value="Genomic_DNA"/>
</dbReference>
<keyword evidence="6 11" id="KW-0812">Transmembrane</keyword>
<dbReference type="Pfam" id="PF13103">
    <property type="entry name" value="TonB_2"/>
    <property type="match status" value="1"/>
</dbReference>
<comment type="similarity">
    <text evidence="2">Belongs to the TonB family.</text>
</comment>
<name>A0A143PR44_LUTPR</name>
<dbReference type="NCBIfam" id="TIGR01352">
    <property type="entry name" value="tonB_Cterm"/>
    <property type="match status" value="1"/>
</dbReference>
<feature type="transmembrane region" description="Helical" evidence="11">
    <location>
        <begin position="28"/>
        <end position="48"/>
    </location>
</feature>
<evidence type="ECO:0000259" key="12">
    <source>
        <dbReference type="PROSITE" id="PS52015"/>
    </source>
</evidence>
<dbReference type="Proteomes" id="UP000076079">
    <property type="component" value="Chromosome"/>
</dbReference>
<evidence type="ECO:0000313" key="14">
    <source>
        <dbReference type="Proteomes" id="UP000076079"/>
    </source>
</evidence>
<keyword evidence="14" id="KW-1185">Reference proteome</keyword>
<proteinExistence type="inferred from homology"/>
<sequence precursor="true">MATPVHTYALATGMPERRRTGPDGFKRMVGVSLLVHAVLIVGVALTPASWRTRRTDPREVMTISLGGAPGPRAGGLTSMSGRPVQQAVPPKPEEKPAPIAPPAAKPPEMVEPTKAAPKPLPKPVTPPQTATDQGRAKAPSTGARVSEGQAKADTGVVSDSIGLSTGGGGTGGQINLGTFCCPAYVGEMLQIIHRNWRQQQGARGSTFMRFKIDRQGTLSEIAVARTSGNFLLDQAATRALTLTKLPPLPREYTNPTLTVDLEFNFTQ</sequence>
<evidence type="ECO:0000256" key="4">
    <source>
        <dbReference type="ARBA" id="ARBA00022475"/>
    </source>
</evidence>
<accession>A0A143PR44</accession>
<dbReference type="AlphaFoldDB" id="A0A143PR44"/>
<evidence type="ECO:0000256" key="2">
    <source>
        <dbReference type="ARBA" id="ARBA00006555"/>
    </source>
</evidence>
<comment type="subcellular location">
    <subcellularLocation>
        <location evidence="1">Cell inner membrane</location>
        <topology evidence="1">Single-pass membrane protein</topology>
        <orientation evidence="1">Periplasmic side</orientation>
    </subcellularLocation>
</comment>